<keyword evidence="3" id="KW-1185">Reference proteome</keyword>
<evidence type="ECO:0000259" key="1">
    <source>
        <dbReference type="Pfam" id="PF04324"/>
    </source>
</evidence>
<evidence type="ECO:0000313" key="2">
    <source>
        <dbReference type="EMBL" id="MBU5482705.1"/>
    </source>
</evidence>
<dbReference type="EMBL" id="JAHLQF010000001">
    <property type="protein sequence ID" value="MBU5482705.1"/>
    <property type="molecule type" value="Genomic_DNA"/>
</dbReference>
<dbReference type="Pfam" id="PF04324">
    <property type="entry name" value="Fer2_BFD"/>
    <property type="match status" value="1"/>
</dbReference>
<dbReference type="Proteomes" id="UP000726170">
    <property type="component" value="Unassembled WGS sequence"/>
</dbReference>
<evidence type="ECO:0000313" key="3">
    <source>
        <dbReference type="Proteomes" id="UP000726170"/>
    </source>
</evidence>
<gene>
    <name evidence="2" type="ORF">KQI86_00115</name>
</gene>
<dbReference type="InterPro" id="IPR007419">
    <property type="entry name" value="BFD-like_2Fe2S-bd_dom"/>
</dbReference>
<reference evidence="2 3" key="1">
    <citation type="submission" date="2021-06" db="EMBL/GenBank/DDBJ databases">
        <authorList>
            <person name="Sun Q."/>
            <person name="Li D."/>
        </authorList>
    </citation>
    <scope>NUCLEOTIDE SEQUENCE [LARGE SCALE GENOMIC DNA]</scope>
    <source>
        <strain evidence="2 3">MSJ-11</strain>
    </source>
</reference>
<proteinExistence type="predicted"/>
<sequence length="72" mass="8017">MENNVNEELMDKLKKVCVCKNINRATIKSAIKSGARTLEQVKSVTGAGTGACKGRRCLHVIEDLLEEYHRSK</sequence>
<comment type="caution">
    <text evidence="2">The sequence shown here is derived from an EMBL/GenBank/DDBJ whole genome shotgun (WGS) entry which is preliminary data.</text>
</comment>
<protein>
    <submittedName>
        <fullName evidence="2">(2Fe-2S)-binding protein</fullName>
    </submittedName>
</protein>
<feature type="domain" description="BFD-like [2Fe-2S]-binding" evidence="1">
    <location>
        <begin position="16"/>
        <end position="67"/>
    </location>
</feature>
<accession>A0ABS6ECC3</accession>
<name>A0ABS6ECC3_9CLOT</name>
<organism evidence="2 3">
    <name type="scientific">Clostridium mobile</name>
    <dbReference type="NCBI Taxonomy" id="2841512"/>
    <lineage>
        <taxon>Bacteria</taxon>
        <taxon>Bacillati</taxon>
        <taxon>Bacillota</taxon>
        <taxon>Clostridia</taxon>
        <taxon>Eubacteriales</taxon>
        <taxon>Clostridiaceae</taxon>
        <taxon>Clostridium</taxon>
    </lineage>
</organism>
<dbReference type="RefSeq" id="WP_216437130.1">
    <property type="nucleotide sequence ID" value="NZ_JAHLQF010000001.1"/>
</dbReference>